<dbReference type="AlphaFoldDB" id="A0A9N9MGT6"/>
<keyword evidence="1" id="KW-0472">Membrane</keyword>
<dbReference type="GO" id="GO:0004622">
    <property type="term" value="F:phosphatidylcholine lysophospholipase activity"/>
    <property type="evidence" value="ECO:0007669"/>
    <property type="project" value="TreeGrafter"/>
</dbReference>
<evidence type="ECO:0000313" key="4">
    <source>
        <dbReference type="Proteomes" id="UP001152799"/>
    </source>
</evidence>
<feature type="domain" description="AB hydrolase-1" evidence="2">
    <location>
        <begin position="145"/>
        <end position="234"/>
    </location>
</feature>
<feature type="transmembrane region" description="Helical" evidence="1">
    <location>
        <begin position="21"/>
        <end position="41"/>
    </location>
</feature>
<keyword evidence="1" id="KW-0812">Transmembrane</keyword>
<keyword evidence="4" id="KW-1185">Reference proteome</keyword>
<dbReference type="PANTHER" id="PTHR12277">
    <property type="entry name" value="ALPHA/BETA HYDROLASE DOMAIN-CONTAINING PROTEIN"/>
    <property type="match status" value="1"/>
</dbReference>
<protein>
    <recommendedName>
        <fullName evidence="2">AB hydrolase-1 domain-containing protein</fullName>
    </recommendedName>
</protein>
<evidence type="ECO:0000259" key="2">
    <source>
        <dbReference type="Pfam" id="PF00561"/>
    </source>
</evidence>
<name>A0A9N9MGT6_9CUCU</name>
<keyword evidence="1" id="KW-1133">Transmembrane helix</keyword>
<reference evidence="3" key="1">
    <citation type="submission" date="2022-01" db="EMBL/GenBank/DDBJ databases">
        <authorList>
            <person name="King R."/>
        </authorList>
    </citation>
    <scope>NUCLEOTIDE SEQUENCE</scope>
</reference>
<gene>
    <name evidence="3" type="ORF">CEUTPL_LOCUS4096</name>
</gene>
<dbReference type="InterPro" id="IPR029058">
    <property type="entry name" value="AB_hydrolase_fold"/>
</dbReference>
<dbReference type="GO" id="GO:0052651">
    <property type="term" value="P:monoacylglycerol catabolic process"/>
    <property type="evidence" value="ECO:0007669"/>
    <property type="project" value="TreeGrafter"/>
</dbReference>
<dbReference type="GO" id="GO:0006660">
    <property type="term" value="P:phosphatidylserine catabolic process"/>
    <property type="evidence" value="ECO:0007669"/>
    <property type="project" value="TreeGrafter"/>
</dbReference>
<dbReference type="Gene3D" id="3.40.50.1820">
    <property type="entry name" value="alpha/beta hydrolase"/>
    <property type="match status" value="1"/>
</dbReference>
<dbReference type="Pfam" id="PF00561">
    <property type="entry name" value="Abhydrolase_1"/>
    <property type="match status" value="1"/>
</dbReference>
<evidence type="ECO:0000256" key="1">
    <source>
        <dbReference type="SAM" id="Phobius"/>
    </source>
</evidence>
<dbReference type="PANTHER" id="PTHR12277:SF194">
    <property type="entry name" value="FI04476P"/>
    <property type="match status" value="1"/>
</dbReference>
<dbReference type="EMBL" id="OU892289">
    <property type="protein sequence ID" value="CAG9763431.1"/>
    <property type="molecule type" value="Genomic_DNA"/>
</dbReference>
<dbReference type="GO" id="GO:0005789">
    <property type="term" value="C:endoplasmic reticulum membrane"/>
    <property type="evidence" value="ECO:0007669"/>
    <property type="project" value="TreeGrafter"/>
</dbReference>
<dbReference type="GO" id="GO:0047372">
    <property type="term" value="F:monoacylglycerol lipase activity"/>
    <property type="evidence" value="ECO:0007669"/>
    <property type="project" value="TreeGrafter"/>
</dbReference>
<proteinExistence type="predicted"/>
<organism evidence="3 4">
    <name type="scientific">Ceutorhynchus assimilis</name>
    <name type="common">cabbage seed weevil</name>
    <dbReference type="NCBI Taxonomy" id="467358"/>
    <lineage>
        <taxon>Eukaryota</taxon>
        <taxon>Metazoa</taxon>
        <taxon>Ecdysozoa</taxon>
        <taxon>Arthropoda</taxon>
        <taxon>Hexapoda</taxon>
        <taxon>Insecta</taxon>
        <taxon>Pterygota</taxon>
        <taxon>Neoptera</taxon>
        <taxon>Endopterygota</taxon>
        <taxon>Coleoptera</taxon>
        <taxon>Polyphaga</taxon>
        <taxon>Cucujiformia</taxon>
        <taxon>Curculionidae</taxon>
        <taxon>Ceutorhynchinae</taxon>
        <taxon>Ceutorhynchus</taxon>
    </lineage>
</organism>
<dbReference type="SUPFAM" id="SSF53474">
    <property type="entry name" value="alpha/beta-Hydrolases"/>
    <property type="match status" value="1"/>
</dbReference>
<accession>A0A9N9MGT6</accession>
<sequence length="376" mass="43374">MRASLSNNEDNPIVVMDKNRRSLLCFVFPSILVIFAVLGFFEVIALSTFKLGLVIFIILFVILPISYKYSYNFQRSTVFLNFLNVPRSADYIHPAESYNLKGSRNLYVTFGQVKLGTWQILPENLQNINNAGEDFFDKILDDGQNVVIYNHGNGGCRLTEHRIEMYKVLRKFFHVIAYDYRSYGDSSALPPSEQSLVEDCLAVFQWVRNRTKSNVFIWGHSLGTSISTHALLKLQTMNIQMPVGLILESPFNNFKEEVSEFPLAKMFKFLPWFHSTIVQPISENFNFDTDKYICSINIPVMIMHAEDDKVVPYKLGYKLYKEAQKCRIRGQGQLIFHSFSSKGQYGHKYLCRAPEILDKISNFIQLALETKTDKKL</sequence>
<dbReference type="Proteomes" id="UP001152799">
    <property type="component" value="Chromosome 13"/>
</dbReference>
<dbReference type="OrthoDB" id="10249433at2759"/>
<evidence type="ECO:0000313" key="3">
    <source>
        <dbReference type="EMBL" id="CAG9763431.1"/>
    </source>
</evidence>
<dbReference type="InterPro" id="IPR000073">
    <property type="entry name" value="AB_hydrolase_1"/>
</dbReference>
<feature type="transmembrane region" description="Helical" evidence="1">
    <location>
        <begin position="47"/>
        <end position="67"/>
    </location>
</feature>